<protein>
    <submittedName>
        <fullName evidence="2">Uncharacterized protein</fullName>
    </submittedName>
</protein>
<organism evidence="2 3">
    <name type="scientific">Nitrospira defluvii</name>
    <dbReference type="NCBI Taxonomy" id="330214"/>
    <lineage>
        <taxon>Bacteria</taxon>
        <taxon>Pseudomonadati</taxon>
        <taxon>Nitrospirota</taxon>
        <taxon>Nitrospiria</taxon>
        <taxon>Nitrospirales</taxon>
        <taxon>Nitrospiraceae</taxon>
        <taxon>Nitrospira</taxon>
    </lineage>
</organism>
<evidence type="ECO:0000313" key="2">
    <source>
        <dbReference type="EMBL" id="CBK43464.1"/>
    </source>
</evidence>
<name>D8PJ90_9BACT</name>
<keyword evidence="3" id="KW-1185">Reference proteome</keyword>
<dbReference type="AlphaFoldDB" id="D8PJ90"/>
<dbReference type="KEGG" id="nde:NIDE3788"/>
<dbReference type="HOGENOM" id="CLU_2615449_0_0_0"/>
<reference evidence="2 3" key="1">
    <citation type="journal article" date="2010" name="Proc. Natl. Acad. Sci. U.S.A.">
        <title>A Nitrospira metagenome illuminates the physiology and evolution of globally important nitrite-oxidizing bacteria.</title>
        <authorList>
            <person name="Lucker S."/>
            <person name="Wagner M."/>
            <person name="Maixner F."/>
            <person name="Pelletier E."/>
            <person name="Koch H."/>
            <person name="Vacherie B."/>
            <person name="Rattei T."/>
            <person name="Sinninghe Damste J."/>
            <person name="Spieck E."/>
            <person name="Le Paslier D."/>
            <person name="Daims H."/>
        </authorList>
    </citation>
    <scope>NUCLEOTIDE SEQUENCE [LARGE SCALE GENOMIC DNA]</scope>
</reference>
<proteinExistence type="predicted"/>
<evidence type="ECO:0000313" key="3">
    <source>
        <dbReference type="Proteomes" id="UP000001660"/>
    </source>
</evidence>
<accession>D8PJ90</accession>
<gene>
    <name evidence="2" type="ORF">NIDE3788</name>
</gene>
<dbReference type="Proteomes" id="UP000001660">
    <property type="component" value="Chromosome"/>
</dbReference>
<sequence>MAGNRGWASLLSARATSHRSVPDEIRVTDVEQAAGGLFPHPVSPGYSRMPSRGIRDGSPPTLLARESEAGVLAVRRGG</sequence>
<dbReference type="EMBL" id="FP929003">
    <property type="protein sequence ID" value="CBK43464.1"/>
    <property type="molecule type" value="Genomic_DNA"/>
</dbReference>
<evidence type="ECO:0000256" key="1">
    <source>
        <dbReference type="SAM" id="MobiDB-lite"/>
    </source>
</evidence>
<feature type="region of interest" description="Disordered" evidence="1">
    <location>
        <begin position="36"/>
        <end position="61"/>
    </location>
</feature>